<dbReference type="Proteomes" id="UP000766904">
    <property type="component" value="Unassembled WGS sequence"/>
</dbReference>
<organism evidence="2 3">
    <name type="scientific">Natronococcus pandeyae</name>
    <dbReference type="NCBI Taxonomy" id="2055836"/>
    <lineage>
        <taxon>Archaea</taxon>
        <taxon>Methanobacteriati</taxon>
        <taxon>Methanobacteriota</taxon>
        <taxon>Stenosarchaea group</taxon>
        <taxon>Halobacteria</taxon>
        <taxon>Halobacteriales</taxon>
        <taxon>Natrialbaceae</taxon>
        <taxon>Natronococcus</taxon>
    </lineage>
</organism>
<evidence type="ECO:0000313" key="2">
    <source>
        <dbReference type="EMBL" id="TYL37088.1"/>
    </source>
</evidence>
<dbReference type="AlphaFoldDB" id="A0A8J8TP65"/>
<dbReference type="EMBL" id="PHNJ01000012">
    <property type="protein sequence ID" value="TYL37088.1"/>
    <property type="molecule type" value="Genomic_DNA"/>
</dbReference>
<reference evidence="2" key="1">
    <citation type="submission" date="2017-11" db="EMBL/GenBank/DDBJ databases">
        <authorList>
            <person name="Kajale S.C."/>
            <person name="Sharma A."/>
        </authorList>
    </citation>
    <scope>NUCLEOTIDE SEQUENCE</scope>
    <source>
        <strain evidence="2">LS1_42</strain>
    </source>
</reference>
<evidence type="ECO:0000313" key="3">
    <source>
        <dbReference type="Proteomes" id="UP000766904"/>
    </source>
</evidence>
<keyword evidence="1" id="KW-0472">Membrane</keyword>
<sequence length="276" mass="29797">MKWRCTWCGKPHAEDDPPCDECGHNTFEEAVVRQGEEGPARTKTVDTGTTYVWRCQNCGRNHVKNNPPCARCGEHDLEKIEQTYDDVGRELDVPGWLEVAKPYLPAFAIIGVVALLFVTGIIPASILPGIGHPSPPDAPGEGSTAAGLDLEETELLVHERLEAERTDSETQYDDDLAAFAEYQNRALVSQEYDGAEPDPAGLDEFGVDCSVNPAGTSLSLTESTIDEYDDEATLADDVAAALLASDLGDDVRSGYPSEGLDVHATDDAVHVTYVTC</sequence>
<keyword evidence="1" id="KW-1133">Transmembrane helix</keyword>
<keyword evidence="1" id="KW-0812">Transmembrane</keyword>
<gene>
    <name evidence="2" type="ORF">CV102_18905</name>
</gene>
<proteinExistence type="predicted"/>
<comment type="caution">
    <text evidence="2">The sequence shown here is derived from an EMBL/GenBank/DDBJ whole genome shotgun (WGS) entry which is preliminary data.</text>
</comment>
<dbReference type="OrthoDB" id="262791at2157"/>
<dbReference type="RefSeq" id="WP_148859573.1">
    <property type="nucleotide sequence ID" value="NZ_PHNJ01000012.1"/>
</dbReference>
<evidence type="ECO:0000256" key="1">
    <source>
        <dbReference type="SAM" id="Phobius"/>
    </source>
</evidence>
<feature type="transmembrane region" description="Helical" evidence="1">
    <location>
        <begin position="103"/>
        <end position="127"/>
    </location>
</feature>
<protein>
    <submittedName>
        <fullName evidence="2">Uncharacterized protein</fullName>
    </submittedName>
</protein>
<keyword evidence="3" id="KW-1185">Reference proteome</keyword>
<name>A0A8J8TP65_9EURY</name>
<accession>A0A8J8TP65</accession>